<dbReference type="GO" id="GO:0005667">
    <property type="term" value="C:transcription regulator complex"/>
    <property type="evidence" value="ECO:0007669"/>
    <property type="project" value="TreeGrafter"/>
</dbReference>
<reference evidence="13" key="1">
    <citation type="submission" date="2020-11" db="EMBL/GenBank/DDBJ databases">
        <authorList>
            <consortium name="DOE Joint Genome Institute"/>
            <person name="Ahrendt S."/>
            <person name="Riley R."/>
            <person name="Andreopoulos W."/>
            <person name="Labutti K."/>
            <person name="Pangilinan J."/>
            <person name="Ruiz-Duenas F.J."/>
            <person name="Barrasa J.M."/>
            <person name="Sanchez-Garcia M."/>
            <person name="Camarero S."/>
            <person name="Miyauchi S."/>
            <person name="Serrano A."/>
            <person name="Linde D."/>
            <person name="Babiker R."/>
            <person name="Drula E."/>
            <person name="Ayuso-Fernandez I."/>
            <person name="Pacheco R."/>
            <person name="Padilla G."/>
            <person name="Ferreira P."/>
            <person name="Barriuso J."/>
            <person name="Kellner H."/>
            <person name="Castanera R."/>
            <person name="Alfaro M."/>
            <person name="Ramirez L."/>
            <person name="Pisabarro A.G."/>
            <person name="Kuo A."/>
            <person name="Tritt A."/>
            <person name="Lipzen A."/>
            <person name="He G."/>
            <person name="Yan M."/>
            <person name="Ng V."/>
            <person name="Cullen D."/>
            <person name="Martin F."/>
            <person name="Rosso M.-N."/>
            <person name="Henrissat B."/>
            <person name="Hibbett D."/>
            <person name="Martinez A.T."/>
            <person name="Grigoriev I.V."/>
        </authorList>
    </citation>
    <scope>NUCLEOTIDE SEQUENCE</scope>
    <source>
        <strain evidence="13">AH 40177</strain>
    </source>
</reference>
<dbReference type="PANTHER" id="PTHR14003:SF20">
    <property type="entry name" value="FINGER DOMAIN PROTEIN, PUTATIVE (AFU_ORTHOLOGUE AFUA_4G10380)-RELATED"/>
    <property type="match status" value="1"/>
</dbReference>
<keyword evidence="3" id="KW-0677">Repeat</keyword>
<evidence type="ECO:0000256" key="4">
    <source>
        <dbReference type="ARBA" id="ARBA00022771"/>
    </source>
</evidence>
<comment type="caution">
    <text evidence="13">The sequence shown here is derived from an EMBL/GenBank/DDBJ whole genome shotgun (WGS) entry which is preliminary data.</text>
</comment>
<dbReference type="SUPFAM" id="SSF57667">
    <property type="entry name" value="beta-beta-alpha zinc fingers"/>
    <property type="match status" value="1"/>
</dbReference>
<dbReference type="PANTHER" id="PTHR14003">
    <property type="entry name" value="TRANSCRIPTIONAL REPRESSOR PROTEIN YY"/>
    <property type="match status" value="1"/>
</dbReference>
<dbReference type="Gene3D" id="3.30.160.60">
    <property type="entry name" value="Classic Zinc Finger"/>
    <property type="match status" value="2"/>
</dbReference>
<evidence type="ECO:0000256" key="9">
    <source>
        <dbReference type="ARBA" id="ARBA00023242"/>
    </source>
</evidence>
<evidence type="ECO:0000256" key="2">
    <source>
        <dbReference type="ARBA" id="ARBA00022723"/>
    </source>
</evidence>
<evidence type="ECO:0000256" key="5">
    <source>
        <dbReference type="ARBA" id="ARBA00022833"/>
    </source>
</evidence>
<dbReference type="Pfam" id="PF13894">
    <property type="entry name" value="zf-C2H2_4"/>
    <property type="match status" value="1"/>
</dbReference>
<keyword evidence="8" id="KW-0804">Transcription</keyword>
<evidence type="ECO:0000256" key="6">
    <source>
        <dbReference type="ARBA" id="ARBA00023015"/>
    </source>
</evidence>
<dbReference type="FunFam" id="3.30.160.60:FF:001228">
    <property type="entry name" value="Zinc finger protein 236"/>
    <property type="match status" value="1"/>
</dbReference>
<evidence type="ECO:0000256" key="8">
    <source>
        <dbReference type="ARBA" id="ARBA00023163"/>
    </source>
</evidence>
<dbReference type="AlphaFoldDB" id="A0A9P5PR95"/>
<organism evidence="13 14">
    <name type="scientific">Rhodocollybia butyracea</name>
    <dbReference type="NCBI Taxonomy" id="206335"/>
    <lineage>
        <taxon>Eukaryota</taxon>
        <taxon>Fungi</taxon>
        <taxon>Dikarya</taxon>
        <taxon>Basidiomycota</taxon>
        <taxon>Agaricomycotina</taxon>
        <taxon>Agaricomycetes</taxon>
        <taxon>Agaricomycetidae</taxon>
        <taxon>Agaricales</taxon>
        <taxon>Marasmiineae</taxon>
        <taxon>Omphalotaceae</taxon>
        <taxon>Rhodocollybia</taxon>
    </lineage>
</organism>
<keyword evidence="14" id="KW-1185">Reference proteome</keyword>
<feature type="region of interest" description="Disordered" evidence="11">
    <location>
        <begin position="1"/>
        <end position="51"/>
    </location>
</feature>
<evidence type="ECO:0000259" key="12">
    <source>
        <dbReference type="PROSITE" id="PS50157"/>
    </source>
</evidence>
<dbReference type="InterPro" id="IPR013087">
    <property type="entry name" value="Znf_C2H2_type"/>
</dbReference>
<dbReference type="EMBL" id="JADNRY010000066">
    <property type="protein sequence ID" value="KAF9067961.1"/>
    <property type="molecule type" value="Genomic_DNA"/>
</dbReference>
<dbReference type="Proteomes" id="UP000772434">
    <property type="component" value="Unassembled WGS sequence"/>
</dbReference>
<dbReference type="InterPro" id="IPR036236">
    <property type="entry name" value="Znf_C2H2_sf"/>
</dbReference>
<dbReference type="PROSITE" id="PS00028">
    <property type="entry name" value="ZINC_FINGER_C2H2_1"/>
    <property type="match status" value="2"/>
</dbReference>
<keyword evidence="7" id="KW-0238">DNA-binding</keyword>
<keyword evidence="6" id="KW-0805">Transcription regulation</keyword>
<feature type="domain" description="C2H2-type" evidence="12">
    <location>
        <begin position="218"/>
        <end position="248"/>
    </location>
</feature>
<keyword evidence="2" id="KW-0479">Metal-binding</keyword>
<evidence type="ECO:0000256" key="11">
    <source>
        <dbReference type="SAM" id="MobiDB-lite"/>
    </source>
</evidence>
<dbReference type="GO" id="GO:0000785">
    <property type="term" value="C:chromatin"/>
    <property type="evidence" value="ECO:0007669"/>
    <property type="project" value="TreeGrafter"/>
</dbReference>
<dbReference type="GO" id="GO:0008270">
    <property type="term" value="F:zinc ion binding"/>
    <property type="evidence" value="ECO:0007669"/>
    <property type="project" value="UniProtKB-KW"/>
</dbReference>
<evidence type="ECO:0000256" key="3">
    <source>
        <dbReference type="ARBA" id="ARBA00022737"/>
    </source>
</evidence>
<sequence length="266" mass="29983">MPSDSRSHPSAGEQQPRRIISLPPIAQLLNDVNPDPHQRTSDHYQQVSPHPYNREYATTSSRLYHDDLTPWPPARTSAHLKADLDPRKVTAGHNAYMGPSRVNAPQYPHWNNSQSIPGSNPPYPYHNEGRSSPIPFTVHHGRPTADEYAYPLHTTMSGPQNSSTHYSGANFMSGIGERETREIAYGKLNYICEYCGKGFLRPSALKTHVISHTGDQEYACPEEGCSRKFGIRSNMLRHVRLVHRNLKHSSREQLSPDEWETGDAGR</sequence>
<keyword evidence="9" id="KW-0539">Nucleus</keyword>
<dbReference type="GO" id="GO:0000981">
    <property type="term" value="F:DNA-binding transcription factor activity, RNA polymerase II-specific"/>
    <property type="evidence" value="ECO:0007669"/>
    <property type="project" value="TreeGrafter"/>
</dbReference>
<evidence type="ECO:0000313" key="13">
    <source>
        <dbReference type="EMBL" id="KAF9067961.1"/>
    </source>
</evidence>
<evidence type="ECO:0000256" key="10">
    <source>
        <dbReference type="PROSITE-ProRule" id="PRU00042"/>
    </source>
</evidence>
<evidence type="ECO:0000313" key="14">
    <source>
        <dbReference type="Proteomes" id="UP000772434"/>
    </source>
</evidence>
<dbReference type="GO" id="GO:0000978">
    <property type="term" value="F:RNA polymerase II cis-regulatory region sequence-specific DNA binding"/>
    <property type="evidence" value="ECO:0007669"/>
    <property type="project" value="TreeGrafter"/>
</dbReference>
<feature type="compositionally biased region" description="Polar residues" evidence="11">
    <location>
        <begin position="109"/>
        <end position="118"/>
    </location>
</feature>
<dbReference type="OrthoDB" id="6077919at2759"/>
<protein>
    <recommendedName>
        <fullName evidence="12">C2H2-type domain-containing protein</fullName>
    </recommendedName>
</protein>
<dbReference type="PROSITE" id="PS50157">
    <property type="entry name" value="ZINC_FINGER_C2H2_2"/>
    <property type="match status" value="2"/>
</dbReference>
<evidence type="ECO:0000256" key="7">
    <source>
        <dbReference type="ARBA" id="ARBA00023125"/>
    </source>
</evidence>
<keyword evidence="5" id="KW-0862">Zinc</keyword>
<proteinExistence type="predicted"/>
<name>A0A9P5PR95_9AGAR</name>
<gene>
    <name evidence="13" type="ORF">BDP27DRAFT_1328056</name>
</gene>
<feature type="domain" description="C2H2-type" evidence="12">
    <location>
        <begin position="190"/>
        <end position="217"/>
    </location>
</feature>
<feature type="region of interest" description="Disordered" evidence="11">
    <location>
        <begin position="98"/>
        <end position="129"/>
    </location>
</feature>
<dbReference type="GO" id="GO:0031519">
    <property type="term" value="C:PcG protein complex"/>
    <property type="evidence" value="ECO:0007669"/>
    <property type="project" value="TreeGrafter"/>
</dbReference>
<dbReference type="SMART" id="SM00355">
    <property type="entry name" value="ZnF_C2H2"/>
    <property type="match status" value="2"/>
</dbReference>
<accession>A0A9P5PR95</accession>
<evidence type="ECO:0000256" key="1">
    <source>
        <dbReference type="ARBA" id="ARBA00004123"/>
    </source>
</evidence>
<keyword evidence="4 10" id="KW-0863">Zinc-finger</keyword>
<comment type="subcellular location">
    <subcellularLocation>
        <location evidence="1">Nucleus</location>
    </subcellularLocation>
</comment>